<name>A0A3R6DUE2_9BACT</name>
<feature type="region of interest" description="Disordered" evidence="1">
    <location>
        <begin position="112"/>
        <end position="131"/>
    </location>
</feature>
<proteinExistence type="predicted"/>
<evidence type="ECO:0000313" key="3">
    <source>
        <dbReference type="Proteomes" id="UP001209417"/>
    </source>
</evidence>
<gene>
    <name evidence="2" type="ORF">ONT19_00410</name>
</gene>
<comment type="caution">
    <text evidence="2">The sequence shown here is derived from an EMBL/GenBank/DDBJ whole genome shotgun (WGS) entry which is preliminary data.</text>
</comment>
<evidence type="ECO:0000256" key="1">
    <source>
        <dbReference type="SAM" id="MobiDB-lite"/>
    </source>
</evidence>
<organism evidence="2 3">
    <name type="scientific">Segatella copri</name>
    <dbReference type="NCBI Taxonomy" id="165179"/>
    <lineage>
        <taxon>Bacteria</taxon>
        <taxon>Pseudomonadati</taxon>
        <taxon>Bacteroidota</taxon>
        <taxon>Bacteroidia</taxon>
        <taxon>Bacteroidales</taxon>
        <taxon>Prevotellaceae</taxon>
        <taxon>Segatella</taxon>
    </lineage>
</organism>
<evidence type="ECO:0000313" key="2">
    <source>
        <dbReference type="EMBL" id="MCW4130078.1"/>
    </source>
</evidence>
<dbReference type="RefSeq" id="WP_147379967.1">
    <property type="nucleotide sequence ID" value="NZ_JAPDVE010000005.1"/>
</dbReference>
<dbReference type="EMBL" id="JAPDVG010000001">
    <property type="protein sequence ID" value="MCW4130078.1"/>
    <property type="molecule type" value="Genomic_DNA"/>
</dbReference>
<dbReference type="AlphaFoldDB" id="A0A3R6DUE2"/>
<dbReference type="Proteomes" id="UP001209417">
    <property type="component" value="Unassembled WGS sequence"/>
</dbReference>
<accession>A0A3R6DUE2</accession>
<sequence length="131" mass="15358">MKVRLAKKIMKYHSGSFLYDLMRLKGLDISKELSKIKQYWEPRWALYYATKGGCHGRVDHRIVKAEKITARYSRKLMNCLARLAGKNPFDIRDILGSSNKLKKYDHETRNAKINLKDSNSSRNSDKTESYR</sequence>
<reference evidence="2" key="1">
    <citation type="submission" date="2022-11" db="EMBL/GenBank/DDBJ databases">
        <title>Genomic repertoires linked with pathogenic potency of arthritogenic Prevotella copri isolated from the gut of rheumatoid arthritis patients.</title>
        <authorList>
            <person name="Nii T."/>
            <person name="Maeda Y."/>
            <person name="Motooka D."/>
            <person name="Naito M."/>
            <person name="Matsumoto Y."/>
            <person name="Ogawa T."/>
            <person name="Oguro-Igashira E."/>
            <person name="Kishikawa T."/>
            <person name="Yamashita M."/>
            <person name="Koizumi S."/>
            <person name="Kurakawa T."/>
            <person name="Okumura R."/>
            <person name="Kayama H."/>
            <person name="Murakami M."/>
            <person name="Sakaguchi T."/>
            <person name="Das B."/>
            <person name="Nakamura S."/>
            <person name="Okada Y."/>
            <person name="Kumanogoh A."/>
            <person name="Takeda K."/>
        </authorList>
    </citation>
    <scope>NUCLEOTIDE SEQUENCE</scope>
    <source>
        <strain evidence="2">H019-1</strain>
    </source>
</reference>
<protein>
    <submittedName>
        <fullName evidence="2">Uncharacterized protein</fullName>
    </submittedName>
</protein>